<protein>
    <submittedName>
        <fullName evidence="1">Uncharacterized protein</fullName>
    </submittedName>
</protein>
<dbReference type="AlphaFoldDB" id="A0A016AR99"/>
<dbReference type="PATRIC" id="fig|1339327.3.peg.644"/>
<dbReference type="Proteomes" id="UP000022082">
    <property type="component" value="Unassembled WGS sequence"/>
</dbReference>
<reference evidence="1 2" key="1">
    <citation type="submission" date="2014-02" db="EMBL/GenBank/DDBJ databases">
        <authorList>
            <person name="Sears C."/>
            <person name="Carroll K."/>
            <person name="Sack B.R."/>
            <person name="Qadri F."/>
            <person name="Myers L.L."/>
            <person name="Chung G.-T."/>
            <person name="Escheverria P."/>
            <person name="Fraser C.M."/>
            <person name="Sadzewicz L."/>
            <person name="Shefchek K.A."/>
            <person name="Tallon L."/>
            <person name="Das S.P."/>
            <person name="Daugherty S."/>
            <person name="Mongodin E.F."/>
        </authorList>
    </citation>
    <scope>NUCLEOTIDE SEQUENCE [LARGE SCALE GENOMIC DNA]</scope>
    <source>
        <strain evidence="1 2">S36L11</strain>
    </source>
</reference>
<dbReference type="EMBL" id="JGDJ01000116">
    <property type="protein sequence ID" value="EXZ30816.1"/>
    <property type="molecule type" value="Genomic_DNA"/>
</dbReference>
<proteinExistence type="predicted"/>
<dbReference type="RefSeq" id="WP_146302137.1">
    <property type="nucleotide sequence ID" value="NZ_JGDJ01000116.1"/>
</dbReference>
<name>A0A016AR99_BACFG</name>
<comment type="caution">
    <text evidence="1">The sequence shown here is derived from an EMBL/GenBank/DDBJ whole genome shotgun (WGS) entry which is preliminary data.</text>
</comment>
<evidence type="ECO:0000313" key="2">
    <source>
        <dbReference type="Proteomes" id="UP000022082"/>
    </source>
</evidence>
<organism evidence="1 2">
    <name type="scientific">Bacteroides fragilis str. S36L11</name>
    <dbReference type="NCBI Taxonomy" id="1339327"/>
    <lineage>
        <taxon>Bacteria</taxon>
        <taxon>Pseudomonadati</taxon>
        <taxon>Bacteroidota</taxon>
        <taxon>Bacteroidia</taxon>
        <taxon>Bacteroidales</taxon>
        <taxon>Bacteroidaceae</taxon>
        <taxon>Bacteroides</taxon>
    </lineage>
</organism>
<evidence type="ECO:0000313" key="1">
    <source>
        <dbReference type="EMBL" id="EXZ30816.1"/>
    </source>
</evidence>
<sequence length="111" mass="12782">MKTKVTKDGFIWLVVPSDDAMEMWKSKTAELYILHNDDSETMVETDLQVQRATFSGEQIGIEVGFIKDLLPVCPKCGKRLVPSDNPEYVWQCYECDEDFYSFEVCNGDQNQ</sequence>
<gene>
    <name evidence="1" type="ORF">M136_5436</name>
</gene>
<accession>A0A016AR99</accession>